<dbReference type="Proteomes" id="UP000187012">
    <property type="component" value="Unassembled WGS sequence"/>
</dbReference>
<dbReference type="OrthoDB" id="9803194at2"/>
<dbReference type="Gene3D" id="3.40.350.10">
    <property type="entry name" value="Creatinase/prolidase N-terminal domain"/>
    <property type="match status" value="1"/>
</dbReference>
<evidence type="ECO:0000259" key="1">
    <source>
        <dbReference type="Pfam" id="PF00557"/>
    </source>
</evidence>
<evidence type="ECO:0000259" key="2">
    <source>
        <dbReference type="Pfam" id="PF01321"/>
    </source>
</evidence>
<sequence length="380" mass="41935">MSEYEGRVSKLRDALRVANIDVALISDPDAVAYFGGFWNYLGMDFGRPTLLVVSQDRDPVLITPLMESEMCSLMTWIKDIRPWCDGIDDEWRKPLREVLAASKVKRLGVERAKMPPLVAAALPVDADHIVDVGQIIFDLRTIKTSSEIATMKQAGQVAVAMVEAAKQVIREGVPEYEIALAVVAAGTRKAASFLDEHKDRFVSPTIYNLQILQSGRDVCLVHRRSSVRTLKRGDPVYLCFCGIANFKNYKLGFDREFFVGSVTDEQARVYEAAVAAQQAALAQIRPGVRCEDVNAAAEQVYKDAGFAPGYRTGRSIGYSFLETPELKRGEQRTLEAGMTFAVDGGITIEGEFGGRVGDSIVVTTDGFEYLTNYPRELAVV</sequence>
<dbReference type="EMBL" id="CYGX02000052">
    <property type="protein sequence ID" value="SIT45035.1"/>
    <property type="molecule type" value="Genomic_DNA"/>
</dbReference>
<evidence type="ECO:0000313" key="3">
    <source>
        <dbReference type="EMBL" id="SIT45035.1"/>
    </source>
</evidence>
<dbReference type="AlphaFoldDB" id="A0A1N7SC95"/>
<dbReference type="Gene3D" id="3.90.230.10">
    <property type="entry name" value="Creatinase/methionine aminopeptidase superfamily"/>
    <property type="match status" value="1"/>
</dbReference>
<dbReference type="SUPFAM" id="SSF55920">
    <property type="entry name" value="Creatinase/aminopeptidase"/>
    <property type="match status" value="1"/>
</dbReference>
<organism evidence="3 4">
    <name type="scientific">Paraburkholderia ribeironis</name>
    <dbReference type="NCBI Taxonomy" id="1247936"/>
    <lineage>
        <taxon>Bacteria</taxon>
        <taxon>Pseudomonadati</taxon>
        <taxon>Pseudomonadota</taxon>
        <taxon>Betaproteobacteria</taxon>
        <taxon>Burkholderiales</taxon>
        <taxon>Burkholderiaceae</taxon>
        <taxon>Paraburkholderia</taxon>
    </lineage>
</organism>
<dbReference type="InterPro" id="IPR036005">
    <property type="entry name" value="Creatinase/aminopeptidase-like"/>
</dbReference>
<proteinExistence type="predicted"/>
<dbReference type="Pfam" id="PF01321">
    <property type="entry name" value="Creatinase_N"/>
    <property type="match status" value="1"/>
</dbReference>
<dbReference type="STRING" id="1247936.BN2475_520013"/>
<dbReference type="PANTHER" id="PTHR46112">
    <property type="entry name" value="AMINOPEPTIDASE"/>
    <property type="match status" value="1"/>
</dbReference>
<dbReference type="InterPro" id="IPR000994">
    <property type="entry name" value="Pept_M24"/>
</dbReference>
<dbReference type="RefSeq" id="WP_094781793.1">
    <property type="nucleotide sequence ID" value="NZ_CYGX02000052.1"/>
</dbReference>
<reference evidence="3 4" key="1">
    <citation type="submission" date="2016-12" db="EMBL/GenBank/DDBJ databases">
        <authorList>
            <person name="Song W.-J."/>
            <person name="Kurnit D.M."/>
        </authorList>
    </citation>
    <scope>NUCLEOTIDE SEQUENCE [LARGE SCALE GENOMIC DNA]</scope>
    <source>
        <strain evidence="3 4">STM7296</strain>
    </source>
</reference>
<feature type="domain" description="Creatinase N-terminal" evidence="2">
    <location>
        <begin position="7"/>
        <end position="142"/>
    </location>
</feature>
<accession>A0A1N7SC95</accession>
<feature type="domain" description="Peptidase M24" evidence="1">
    <location>
        <begin position="150"/>
        <end position="363"/>
    </location>
</feature>
<dbReference type="Pfam" id="PF00557">
    <property type="entry name" value="Peptidase_M24"/>
    <property type="match status" value="1"/>
</dbReference>
<dbReference type="InterPro" id="IPR029149">
    <property type="entry name" value="Creatin/AminoP/Spt16_N"/>
</dbReference>
<dbReference type="CDD" id="cd01066">
    <property type="entry name" value="APP_MetAP"/>
    <property type="match status" value="1"/>
</dbReference>
<dbReference type="SUPFAM" id="SSF53092">
    <property type="entry name" value="Creatinase/prolidase N-terminal domain"/>
    <property type="match status" value="1"/>
</dbReference>
<gene>
    <name evidence="3" type="ORF">BN2475_520013</name>
</gene>
<dbReference type="InterPro" id="IPR050659">
    <property type="entry name" value="Peptidase_M24B"/>
</dbReference>
<protein>
    <submittedName>
        <fullName evidence="3">Peptidase M24</fullName>
    </submittedName>
</protein>
<keyword evidence="4" id="KW-1185">Reference proteome</keyword>
<name>A0A1N7SC95_9BURK</name>
<evidence type="ECO:0000313" key="4">
    <source>
        <dbReference type="Proteomes" id="UP000187012"/>
    </source>
</evidence>
<dbReference type="PANTHER" id="PTHR46112:SF2">
    <property type="entry name" value="XAA-PRO AMINOPEPTIDASE P-RELATED"/>
    <property type="match status" value="1"/>
</dbReference>
<dbReference type="InterPro" id="IPR000587">
    <property type="entry name" value="Creatinase_N"/>
</dbReference>